<protein>
    <recommendedName>
        <fullName evidence="10">DUF726-domain-containing protein</fullName>
    </recommendedName>
</protein>
<dbReference type="PANTHER" id="PTHR17920">
    <property type="entry name" value="TRANSMEMBRANE AND COILED-COIL DOMAIN-CONTAINING PROTEIN 4 TMCO4"/>
    <property type="match status" value="1"/>
</dbReference>
<dbReference type="Proteomes" id="UP001194580">
    <property type="component" value="Unassembled WGS sequence"/>
</dbReference>
<evidence type="ECO:0000256" key="2">
    <source>
        <dbReference type="ARBA" id="ARBA00009824"/>
    </source>
</evidence>
<comment type="similarity">
    <text evidence="2">Belongs to the TMCO4 family.</text>
</comment>
<evidence type="ECO:0000256" key="7">
    <source>
        <dbReference type="SAM" id="Phobius"/>
    </source>
</evidence>
<keyword evidence="6" id="KW-0175">Coiled coil</keyword>
<evidence type="ECO:0000256" key="4">
    <source>
        <dbReference type="ARBA" id="ARBA00022989"/>
    </source>
</evidence>
<dbReference type="SUPFAM" id="SSF53474">
    <property type="entry name" value="alpha/beta-Hydrolases"/>
    <property type="match status" value="1"/>
</dbReference>
<feature type="coiled-coil region" evidence="6">
    <location>
        <begin position="46"/>
        <end position="73"/>
    </location>
</feature>
<name>A0AAD4H715_9FUNG</name>
<evidence type="ECO:0000256" key="5">
    <source>
        <dbReference type="ARBA" id="ARBA00023136"/>
    </source>
</evidence>
<keyword evidence="3 7" id="KW-0812">Transmembrane</keyword>
<dbReference type="InterPro" id="IPR007941">
    <property type="entry name" value="DUF726"/>
</dbReference>
<dbReference type="GO" id="GO:0016020">
    <property type="term" value="C:membrane"/>
    <property type="evidence" value="ECO:0007669"/>
    <property type="project" value="UniProtKB-SubCell"/>
</dbReference>
<dbReference type="AlphaFoldDB" id="A0AAD4H715"/>
<feature type="transmembrane region" description="Helical" evidence="7">
    <location>
        <begin position="130"/>
        <end position="163"/>
    </location>
</feature>
<evidence type="ECO:0008006" key="10">
    <source>
        <dbReference type="Google" id="ProtNLM"/>
    </source>
</evidence>
<organism evidence="8 9">
    <name type="scientific">Linnemannia exigua</name>
    <dbReference type="NCBI Taxonomy" id="604196"/>
    <lineage>
        <taxon>Eukaryota</taxon>
        <taxon>Fungi</taxon>
        <taxon>Fungi incertae sedis</taxon>
        <taxon>Mucoromycota</taxon>
        <taxon>Mortierellomycotina</taxon>
        <taxon>Mortierellomycetes</taxon>
        <taxon>Mortierellales</taxon>
        <taxon>Mortierellaceae</taxon>
        <taxon>Linnemannia</taxon>
    </lineage>
</organism>
<feature type="transmembrane region" description="Helical" evidence="7">
    <location>
        <begin position="288"/>
        <end position="308"/>
    </location>
</feature>
<feature type="transmembrane region" description="Helical" evidence="7">
    <location>
        <begin position="169"/>
        <end position="193"/>
    </location>
</feature>
<comment type="caution">
    <text evidence="8">The sequence shown here is derived from an EMBL/GenBank/DDBJ whole genome shotgun (WGS) entry which is preliminary data.</text>
</comment>
<evidence type="ECO:0000256" key="6">
    <source>
        <dbReference type="SAM" id="Coils"/>
    </source>
</evidence>
<proteinExistence type="inferred from homology"/>
<reference evidence="8" key="1">
    <citation type="journal article" date="2020" name="Fungal Divers.">
        <title>Resolving the Mortierellaceae phylogeny through synthesis of multi-gene phylogenetics and phylogenomics.</title>
        <authorList>
            <person name="Vandepol N."/>
            <person name="Liber J."/>
            <person name="Desiro A."/>
            <person name="Na H."/>
            <person name="Kennedy M."/>
            <person name="Barry K."/>
            <person name="Grigoriev I.V."/>
            <person name="Miller A.N."/>
            <person name="O'Donnell K."/>
            <person name="Stajich J.E."/>
            <person name="Bonito G."/>
        </authorList>
    </citation>
    <scope>NUCLEOTIDE SEQUENCE</scope>
    <source>
        <strain evidence="8">NRRL 28262</strain>
    </source>
</reference>
<keyword evidence="4 7" id="KW-1133">Transmembrane helix</keyword>
<dbReference type="Gene3D" id="3.40.50.1820">
    <property type="entry name" value="alpha/beta hydrolase"/>
    <property type="match status" value="1"/>
</dbReference>
<dbReference type="PANTHER" id="PTHR17920:SF3">
    <property type="entry name" value="TRANSMEMBRANE AND COILED-COIL DOMAIN-CONTAINING PROTEIN 4"/>
    <property type="match status" value="1"/>
</dbReference>
<evidence type="ECO:0000313" key="8">
    <source>
        <dbReference type="EMBL" id="KAG0273601.1"/>
    </source>
</evidence>
<gene>
    <name evidence="8" type="ORF">BGZ95_010594</name>
</gene>
<dbReference type="Pfam" id="PF05277">
    <property type="entry name" value="DUF726"/>
    <property type="match status" value="1"/>
</dbReference>
<comment type="subcellular location">
    <subcellularLocation>
        <location evidence="1">Membrane</location>
        <topology evidence="1">Multi-pass membrane protein</topology>
    </subcellularLocation>
</comment>
<evidence type="ECO:0000256" key="1">
    <source>
        <dbReference type="ARBA" id="ARBA00004141"/>
    </source>
</evidence>
<sequence>MRRTSTATATQVKHQHHHVNPVIIFFQLSIIILQHQIAQHLYFYQQELIEAEKAELEQQRRQQEALQQQQRLQNQGQGAGAKVGAFFSSFRGNRAGNTQPVPLNQHGAAMQTQAQTSMQELERKKKTWKYVATGLSIAAGATVIGLTGGLAAPLVAVGAGVLLGSGAAVLGTTAGIAVMASLFGLAGGGLAGYKMHRRTKDLKVLSFTPIVKDPTLPQIPSLHLDIVISGYLFDESEVIDAWQGTAEHALDGNDVFHLTFEPGELVTLGNAFKVFVATEAVRMVSTQVISQTVFAALASALVLPFGLMRAGDLIDNPWVVATDRARKSGYVLADILTERVQGNRPTTLIGYSTGAIVIWECLLELAKRKEHGLINSVVLLGAPIKTDMVEKWKEASSVVSHRFINGYSKKDVVLASIYRLHALGLDVAGLQPVEAVSRIENVDLTDIVGGHLEYRENLNMIISLLGTL</sequence>
<dbReference type="InterPro" id="IPR029058">
    <property type="entry name" value="AB_hydrolase_fold"/>
</dbReference>
<accession>A0AAD4H715</accession>
<keyword evidence="9" id="KW-1185">Reference proteome</keyword>
<dbReference type="EMBL" id="JAAAIL010000720">
    <property type="protein sequence ID" value="KAG0273601.1"/>
    <property type="molecule type" value="Genomic_DNA"/>
</dbReference>
<evidence type="ECO:0000256" key="3">
    <source>
        <dbReference type="ARBA" id="ARBA00022692"/>
    </source>
</evidence>
<keyword evidence="5 7" id="KW-0472">Membrane</keyword>
<evidence type="ECO:0000313" key="9">
    <source>
        <dbReference type="Proteomes" id="UP001194580"/>
    </source>
</evidence>